<keyword evidence="4" id="KW-1185">Reference proteome</keyword>
<dbReference type="EMBL" id="KK114723">
    <property type="protein sequence ID" value="KFM63145.1"/>
    <property type="molecule type" value="Genomic_DNA"/>
</dbReference>
<accession>A0A087TDF6</accession>
<gene>
    <name evidence="3" type="ORF">X975_25297</name>
</gene>
<feature type="compositionally biased region" description="Basic and acidic residues" evidence="1">
    <location>
        <begin position="327"/>
        <end position="337"/>
    </location>
</feature>
<protein>
    <submittedName>
        <fullName evidence="3">Trans-Golgi network integral membrane protein 2</fullName>
    </submittedName>
</protein>
<evidence type="ECO:0000313" key="4">
    <source>
        <dbReference type="Proteomes" id="UP000054359"/>
    </source>
</evidence>
<dbReference type="OrthoDB" id="5846619at2759"/>
<keyword evidence="2" id="KW-0472">Membrane</keyword>
<organism evidence="3 4">
    <name type="scientific">Stegodyphus mimosarum</name>
    <name type="common">African social velvet spider</name>
    <dbReference type="NCBI Taxonomy" id="407821"/>
    <lineage>
        <taxon>Eukaryota</taxon>
        <taxon>Metazoa</taxon>
        <taxon>Ecdysozoa</taxon>
        <taxon>Arthropoda</taxon>
        <taxon>Chelicerata</taxon>
        <taxon>Arachnida</taxon>
        <taxon>Araneae</taxon>
        <taxon>Araneomorphae</taxon>
        <taxon>Entelegynae</taxon>
        <taxon>Eresoidea</taxon>
        <taxon>Eresidae</taxon>
        <taxon>Stegodyphus</taxon>
    </lineage>
</organism>
<feature type="region of interest" description="Disordered" evidence="1">
    <location>
        <begin position="438"/>
        <end position="502"/>
    </location>
</feature>
<name>A0A087TDF6_STEMI</name>
<keyword evidence="2" id="KW-1133">Transmembrane helix</keyword>
<feature type="compositionally biased region" description="Basic and acidic residues" evidence="1">
    <location>
        <begin position="373"/>
        <end position="386"/>
    </location>
</feature>
<feature type="region of interest" description="Disordered" evidence="1">
    <location>
        <begin position="306"/>
        <end position="337"/>
    </location>
</feature>
<dbReference type="OMA" id="ICEIMCE"/>
<feature type="compositionally biased region" description="Polar residues" evidence="1">
    <location>
        <begin position="306"/>
        <end position="326"/>
    </location>
</feature>
<feature type="transmembrane region" description="Helical" evidence="2">
    <location>
        <begin position="600"/>
        <end position="618"/>
    </location>
</feature>
<dbReference type="Proteomes" id="UP000054359">
    <property type="component" value="Unassembled WGS sequence"/>
</dbReference>
<evidence type="ECO:0000256" key="2">
    <source>
        <dbReference type="SAM" id="Phobius"/>
    </source>
</evidence>
<feature type="region of interest" description="Disordered" evidence="1">
    <location>
        <begin position="373"/>
        <end position="423"/>
    </location>
</feature>
<dbReference type="AlphaFoldDB" id="A0A087TDF6"/>
<sequence>MAFEISRFLSVKYTIMFKLFLTVFCLSYISAAPVSPTVSPYKEFMNYLAQNKCRMPEVIDVPYSTLNVPLDVCQKDGSIQRKETLYLCKEAFQAVKNITCSSVNVVPPIRVPLSLDVCLDFANLHELIPKSSTSIGTRLADTLICNIICADELNEVCRFLLWTYQVQYNIATFQANANAQNNGQDLQTFDENKTATLDSGKPTKVALQNPSNVSVLKVNSSVEDIESSPKQNDVAESVPSIPGAFKQVGDVHKKDDDMNLNKTGKALSVEEMDQLKLKELSQNDSLNQIQSTQTATSIPGLGENNLHGNIISQNSSTGASIGNQVPDTDKISESLNSKKNDNADIVLKPDANDQNDGSFTKFVITGKNKQNEHIKNVKVKTSDEPKPLPQDTKTSKSDPDVGDLTKNAGSGNFTKGSSNDGKKVIIAGNTSAAVADKKTMLPDGTLSEKTLEENVKPSKPSQGNVKPGINSGTEVKVAEHTAPVQPTEDILSSPSKSSPELSLIPTTVDVPLEQMEGENDNHPADKESDQYNGALEQPVKHKELDSKVSSPVIIKNEVTVDRSSLDKAFDNFPSRNSMGHGMPDDIPMISSLPDQEDSHFFFYFLSIVLILMAGYLIVHNKQKIIALIVEGRHERRRRSHGIGYKKLETKSTAIMDWQGRWNHIAKVLERNGPFAHEDFSPG</sequence>
<dbReference type="STRING" id="407821.A0A087TDF6"/>
<keyword evidence="2" id="KW-0812">Transmembrane</keyword>
<evidence type="ECO:0000256" key="1">
    <source>
        <dbReference type="SAM" id="MobiDB-lite"/>
    </source>
</evidence>
<dbReference type="InterPro" id="IPR037645">
    <property type="entry name" value="KCT2"/>
</dbReference>
<feature type="compositionally biased region" description="Polar residues" evidence="1">
    <location>
        <begin position="407"/>
        <end position="419"/>
    </location>
</feature>
<feature type="compositionally biased region" description="Low complexity" evidence="1">
    <location>
        <begin position="491"/>
        <end position="502"/>
    </location>
</feature>
<dbReference type="PANTHER" id="PTHR16502:SF0">
    <property type="entry name" value="KERATINOCYTE-ASSOCIATED TRANSMEMBRANE PROTEIN 2"/>
    <property type="match status" value="1"/>
</dbReference>
<proteinExistence type="predicted"/>
<dbReference type="PANTHER" id="PTHR16502">
    <property type="entry name" value="KERATINOCYTE-ASSOCIATED TRANSMEMBRANE PROTEIN 2"/>
    <property type="match status" value="1"/>
</dbReference>
<feature type="non-terminal residue" evidence="3">
    <location>
        <position position="682"/>
    </location>
</feature>
<evidence type="ECO:0000313" key="3">
    <source>
        <dbReference type="EMBL" id="KFM63145.1"/>
    </source>
</evidence>
<reference evidence="3 4" key="1">
    <citation type="submission" date="2013-11" db="EMBL/GenBank/DDBJ databases">
        <title>Genome sequencing of Stegodyphus mimosarum.</title>
        <authorList>
            <person name="Bechsgaard J."/>
        </authorList>
    </citation>
    <scope>NUCLEOTIDE SEQUENCE [LARGE SCALE GENOMIC DNA]</scope>
</reference>